<reference evidence="6" key="1">
    <citation type="journal article" date="2019" name="Int. J. Syst. Evol. Microbiol.">
        <title>The Global Catalogue of Microorganisms (GCM) 10K type strain sequencing project: providing services to taxonomists for standard genome sequencing and annotation.</title>
        <authorList>
            <consortium name="The Broad Institute Genomics Platform"/>
            <consortium name="The Broad Institute Genome Sequencing Center for Infectious Disease"/>
            <person name="Wu L."/>
            <person name="Ma J."/>
        </authorList>
    </citation>
    <scope>NUCLEOTIDE SEQUENCE [LARGE SCALE GENOMIC DNA]</scope>
    <source>
        <strain evidence="6">TBRC 7912</strain>
    </source>
</reference>
<keyword evidence="1" id="KW-0805">Transcription regulation</keyword>
<dbReference type="PANTHER" id="PTHR46796">
    <property type="entry name" value="HTH-TYPE TRANSCRIPTIONAL ACTIVATOR RHAS-RELATED"/>
    <property type="match status" value="1"/>
</dbReference>
<accession>A0ABV8FBY8</accession>
<dbReference type="InterPro" id="IPR046532">
    <property type="entry name" value="DUF6597"/>
</dbReference>
<feature type="domain" description="HTH araC/xylS-type" evidence="4">
    <location>
        <begin position="178"/>
        <end position="266"/>
    </location>
</feature>
<evidence type="ECO:0000256" key="2">
    <source>
        <dbReference type="ARBA" id="ARBA00023125"/>
    </source>
</evidence>
<dbReference type="InterPro" id="IPR018060">
    <property type="entry name" value="HTH_AraC"/>
</dbReference>
<sequence>MEFVVQAPPPVLRPFVAGYTGYREAGPEPRVHRGLPSPYLTLIVTLDEPLVIAVRSDGRAGPERYDAFVGGLHTSSALITHDGRQSGIQLALTPRGARALLGLPAGEMAGADLHLSEVAGGWAGRLRERVLEGGADGWAGRFAALDAELLARVSVERVMPAEVARAWGLLTASGGTASAAELAHAAGWSGRYLSRRFAAEIGLRPKEAARVVRFDRARRRLRRAAALGERLTLADLAAGCGYCDQAHLAREFGALAGCPPSRWLAEEFRNVQAWGAALAEDSGS</sequence>
<comment type="caution">
    <text evidence="5">The sequence shown here is derived from an EMBL/GenBank/DDBJ whole genome shotgun (WGS) entry which is preliminary data.</text>
</comment>
<dbReference type="InterPro" id="IPR009057">
    <property type="entry name" value="Homeodomain-like_sf"/>
</dbReference>
<gene>
    <name evidence="5" type="ORF">ACFOYY_39105</name>
</gene>
<evidence type="ECO:0000256" key="3">
    <source>
        <dbReference type="ARBA" id="ARBA00023163"/>
    </source>
</evidence>
<dbReference type="Gene3D" id="1.10.10.60">
    <property type="entry name" value="Homeodomain-like"/>
    <property type="match status" value="1"/>
</dbReference>
<protein>
    <submittedName>
        <fullName evidence="5">Helix-turn-helix domain-containing protein</fullName>
    </submittedName>
</protein>
<dbReference type="InterPro" id="IPR050204">
    <property type="entry name" value="AraC_XylS_family_regulators"/>
</dbReference>
<dbReference type="SMART" id="SM00342">
    <property type="entry name" value="HTH_ARAC"/>
    <property type="match status" value="1"/>
</dbReference>
<dbReference type="RefSeq" id="WP_386196328.1">
    <property type="nucleotide sequence ID" value="NZ_JBHSBC010000053.1"/>
</dbReference>
<keyword evidence="6" id="KW-1185">Reference proteome</keyword>
<organism evidence="5 6">
    <name type="scientific">Streptosporangium jomthongense</name>
    <dbReference type="NCBI Taxonomy" id="1193683"/>
    <lineage>
        <taxon>Bacteria</taxon>
        <taxon>Bacillati</taxon>
        <taxon>Actinomycetota</taxon>
        <taxon>Actinomycetes</taxon>
        <taxon>Streptosporangiales</taxon>
        <taxon>Streptosporangiaceae</taxon>
        <taxon>Streptosporangium</taxon>
    </lineage>
</organism>
<dbReference type="Pfam" id="PF12833">
    <property type="entry name" value="HTH_18"/>
    <property type="match status" value="1"/>
</dbReference>
<keyword evidence="2" id="KW-0238">DNA-binding</keyword>
<evidence type="ECO:0000256" key="1">
    <source>
        <dbReference type="ARBA" id="ARBA00023015"/>
    </source>
</evidence>
<proteinExistence type="predicted"/>
<dbReference type="EMBL" id="JBHSBC010000053">
    <property type="protein sequence ID" value="MFC3986192.1"/>
    <property type="molecule type" value="Genomic_DNA"/>
</dbReference>
<evidence type="ECO:0000313" key="5">
    <source>
        <dbReference type="EMBL" id="MFC3986192.1"/>
    </source>
</evidence>
<dbReference type="PANTHER" id="PTHR46796:SF15">
    <property type="entry name" value="BLL1074 PROTEIN"/>
    <property type="match status" value="1"/>
</dbReference>
<dbReference type="Proteomes" id="UP001595698">
    <property type="component" value="Unassembled WGS sequence"/>
</dbReference>
<evidence type="ECO:0000259" key="4">
    <source>
        <dbReference type="PROSITE" id="PS01124"/>
    </source>
</evidence>
<dbReference type="Pfam" id="PF20240">
    <property type="entry name" value="DUF6597"/>
    <property type="match status" value="1"/>
</dbReference>
<keyword evidence="3" id="KW-0804">Transcription</keyword>
<name>A0ABV8FBY8_9ACTN</name>
<evidence type="ECO:0000313" key="6">
    <source>
        <dbReference type="Proteomes" id="UP001595698"/>
    </source>
</evidence>
<dbReference type="PROSITE" id="PS01124">
    <property type="entry name" value="HTH_ARAC_FAMILY_2"/>
    <property type="match status" value="1"/>
</dbReference>
<dbReference type="SUPFAM" id="SSF46689">
    <property type="entry name" value="Homeodomain-like"/>
    <property type="match status" value="1"/>
</dbReference>